<evidence type="ECO:0000313" key="4">
    <source>
        <dbReference type="Proteomes" id="UP001162060"/>
    </source>
</evidence>
<comment type="caution">
    <text evidence="3">The sequence shown here is derived from an EMBL/GenBank/DDBJ whole genome shotgun (WGS) entry which is preliminary data.</text>
</comment>
<keyword evidence="1" id="KW-0175">Coiled coil</keyword>
<feature type="compositionally biased region" description="Low complexity" evidence="2">
    <location>
        <begin position="324"/>
        <end position="342"/>
    </location>
</feature>
<evidence type="ECO:0000313" key="3">
    <source>
        <dbReference type="EMBL" id="CAK7939037.1"/>
    </source>
</evidence>
<name>A0AAV1UYS9_9STRA</name>
<accession>A0AAV1UYS9</accession>
<protein>
    <submittedName>
        <fullName evidence="3">Uncharacterized protein</fullName>
    </submittedName>
</protein>
<reference evidence="3" key="1">
    <citation type="submission" date="2024-01" db="EMBL/GenBank/DDBJ databases">
        <authorList>
            <person name="Webb A."/>
        </authorList>
    </citation>
    <scope>NUCLEOTIDE SEQUENCE</scope>
    <source>
        <strain evidence="3">Pm1</strain>
    </source>
</reference>
<feature type="compositionally biased region" description="Basic residues" evidence="2">
    <location>
        <begin position="307"/>
        <end position="319"/>
    </location>
</feature>
<dbReference type="AlphaFoldDB" id="A0AAV1UYS9"/>
<dbReference type="Proteomes" id="UP001162060">
    <property type="component" value="Unassembled WGS sequence"/>
</dbReference>
<feature type="region of interest" description="Disordered" evidence="2">
    <location>
        <begin position="301"/>
        <end position="362"/>
    </location>
</feature>
<proteinExistence type="predicted"/>
<feature type="coiled-coil region" evidence="1">
    <location>
        <begin position="384"/>
        <end position="453"/>
    </location>
</feature>
<evidence type="ECO:0000256" key="1">
    <source>
        <dbReference type="SAM" id="Coils"/>
    </source>
</evidence>
<evidence type="ECO:0000256" key="2">
    <source>
        <dbReference type="SAM" id="MobiDB-lite"/>
    </source>
</evidence>
<gene>
    <name evidence="3" type="ORF">PM001_LOCUS24187</name>
</gene>
<dbReference type="EMBL" id="CAKLBY020000237">
    <property type="protein sequence ID" value="CAK7939037.1"/>
    <property type="molecule type" value="Genomic_DNA"/>
</dbReference>
<sequence length="471" mass="54221">MPSASANSRVNSAWGNDELLQLVQAWEEVVDEPKNRLLLTTGERSTLHARFCAISGSDIRSLSSVTRQHRRVCMSYRLIVETNKRSRKNKTPGWFDLSAAEKHELRRAFTNTEKGTTVITLDLFQRLDRMCGGDQPIVTKKSVTNLTKRKHRRKDSVELDDESINVRYTWTARDWALFVDAWQEAVDDFLDNGNEPDEKVKLPNWLIRQKFIALGGPQDTSVGSITAKKRCIIHSYHFICQCVAGLNALDQSDWFDLTFNERFRLQRKLVSPKSSQRVGCEIDRKTFRKVGVIMKKEEELGMVSAPGHKRKRSHKKKSRKEFMSSETSSDCSLSQSLTSFSSAGADEVSESDSQVRYPHRSAVSEDEGVLVDEQVVEALLKAQNTRFEQLMHDLREERMEERKQNQAMLLEILYQRTPSEDCNQNVSDMESLVEKQQEQLMDLFSQMHSERQQERADFHALVRQLCALPRS</sequence>
<organism evidence="3 4">
    <name type="scientific">Peronospora matthiolae</name>
    <dbReference type="NCBI Taxonomy" id="2874970"/>
    <lineage>
        <taxon>Eukaryota</taxon>
        <taxon>Sar</taxon>
        <taxon>Stramenopiles</taxon>
        <taxon>Oomycota</taxon>
        <taxon>Peronosporomycetes</taxon>
        <taxon>Peronosporales</taxon>
        <taxon>Peronosporaceae</taxon>
        <taxon>Peronospora</taxon>
    </lineage>
</organism>